<dbReference type="InterPro" id="IPR051270">
    <property type="entry name" value="Tyrosine-tRNA_ligase_regulator"/>
</dbReference>
<dbReference type="OrthoDB" id="197206at2759"/>
<evidence type="ECO:0000259" key="5">
    <source>
        <dbReference type="PROSITE" id="PS50886"/>
    </source>
</evidence>
<gene>
    <name evidence="6" type="ORF">TRSC58_05475</name>
</gene>
<accession>A0A061IVY6</accession>
<dbReference type="AlphaFoldDB" id="A0A061IVY6"/>
<dbReference type="PANTHER" id="PTHR11586">
    <property type="entry name" value="TRNA-AMINOACYLATION COFACTOR ARC1 FAMILY MEMBER"/>
    <property type="match status" value="1"/>
</dbReference>
<dbReference type="InterPro" id="IPR002547">
    <property type="entry name" value="tRNA-bd_dom"/>
</dbReference>
<proteinExistence type="predicted"/>
<dbReference type="CDD" id="cd02799">
    <property type="entry name" value="tRNA_bind_EMAP-II_like"/>
    <property type="match status" value="1"/>
</dbReference>
<name>A0A061IVY6_TRYRA</name>
<feature type="region of interest" description="Disordered" evidence="4">
    <location>
        <begin position="209"/>
        <end position="251"/>
    </location>
</feature>
<dbReference type="Pfam" id="PF01588">
    <property type="entry name" value="tRNA_bind"/>
    <property type="match status" value="1"/>
</dbReference>
<feature type="compositionally biased region" description="Basic and acidic residues" evidence="4">
    <location>
        <begin position="209"/>
        <end position="219"/>
    </location>
</feature>
<dbReference type="PANTHER" id="PTHR11586:SF33">
    <property type="entry name" value="AMINOACYL TRNA SYNTHASE COMPLEX-INTERACTING MULTIFUNCTIONAL PROTEIN 1"/>
    <property type="match status" value="1"/>
</dbReference>
<dbReference type="VEuPathDB" id="TriTrypDB:TRSC58_05475"/>
<dbReference type="EMBL" id="AUPL01005475">
    <property type="protein sequence ID" value="ESL06844.1"/>
    <property type="molecule type" value="Genomic_DNA"/>
</dbReference>
<evidence type="ECO:0000256" key="1">
    <source>
        <dbReference type="ARBA" id="ARBA00022555"/>
    </source>
</evidence>
<reference evidence="6 7" key="1">
    <citation type="submission" date="2013-07" db="EMBL/GenBank/DDBJ databases">
        <authorList>
            <person name="Stoco P.H."/>
            <person name="Wagner G."/>
            <person name="Gerber A."/>
            <person name="Zaha A."/>
            <person name="Thompson C."/>
            <person name="Bartholomeu D.C."/>
            <person name="Luckemeyer D.D."/>
            <person name="Bahia D."/>
            <person name="Loreto E."/>
            <person name="Prestes E.B."/>
            <person name="Lima F.M."/>
            <person name="Rodrigues-Luiz G."/>
            <person name="Vallejo G.A."/>
            <person name="Filho J.F."/>
            <person name="Monteiro K.M."/>
            <person name="Tyler K.M."/>
            <person name="de Almeida L.G."/>
            <person name="Ortiz M.F."/>
            <person name="Siervo M.A."/>
            <person name="de Moraes M.H."/>
            <person name="Cunha O.L."/>
            <person name="Mendonca-Neto R."/>
            <person name="Silva R."/>
            <person name="Teixeira S.M."/>
            <person name="Murta S.M."/>
            <person name="Sincero T.C."/>
            <person name="Mendes T.A."/>
            <person name="Urmenyi T.P."/>
            <person name="Silva V.G."/>
            <person name="da Rocha W.D."/>
            <person name="Andersson B."/>
            <person name="Romanha A.J."/>
            <person name="Steindel M."/>
            <person name="de Vasconcelos A.T."/>
            <person name="Grisard E.C."/>
        </authorList>
    </citation>
    <scope>NUCLEOTIDE SEQUENCE [LARGE SCALE GENOMIC DNA]</scope>
    <source>
        <strain evidence="6 7">SC58</strain>
    </source>
</reference>
<protein>
    <recommendedName>
        <fullName evidence="5">tRNA-binding domain-containing protein</fullName>
    </recommendedName>
</protein>
<dbReference type="Proteomes" id="UP000031737">
    <property type="component" value="Unassembled WGS sequence"/>
</dbReference>
<evidence type="ECO:0000256" key="2">
    <source>
        <dbReference type="ARBA" id="ARBA00022884"/>
    </source>
</evidence>
<evidence type="ECO:0000256" key="4">
    <source>
        <dbReference type="SAM" id="MobiDB-lite"/>
    </source>
</evidence>
<comment type="caution">
    <text evidence="6">The sequence shown here is derived from an EMBL/GenBank/DDBJ whole genome shotgun (WGS) entry which is preliminary data.</text>
</comment>
<dbReference type="Gene3D" id="2.40.50.140">
    <property type="entry name" value="Nucleic acid-binding proteins"/>
    <property type="match status" value="1"/>
</dbReference>
<keyword evidence="1 3" id="KW-0820">tRNA-binding</keyword>
<dbReference type="SUPFAM" id="SSF50249">
    <property type="entry name" value="Nucleic acid-binding proteins"/>
    <property type="match status" value="1"/>
</dbReference>
<feature type="domain" description="TRNA-binding" evidence="5">
    <location>
        <begin position="255"/>
        <end position="355"/>
    </location>
</feature>
<keyword evidence="2 3" id="KW-0694">RNA-binding</keyword>
<dbReference type="PROSITE" id="PS50886">
    <property type="entry name" value="TRBD"/>
    <property type="match status" value="1"/>
</dbReference>
<sequence length="416" mass="44933">MSHKYILQGNSPLRKAVQCLLQMFSVPVDHITAEGEHFAVKDGLMIHVGILPLLTVLRSTTQNAELQAFVGVEAEVRPLVNQWVSTALLLSADGVTDRTISCTTTPLVKHTFADIERCVENFGLKQSFLAGTPRATVADFLLYAAIHGSPNGLTEALPSTLAWSLHAQSDAYLAPILSESGAKAVAAATASKAKRTVYAKPSVEEILRRRQEKESEKQAKLMQAAKGPTSPTSSGAQEGKTQKKSEAGEAGAALDPNWLTVRVGRFNKVERHPDADRLFVEEMDLGSEKRTIVSGLVEHYKAEELEGSLCLVVCNMKPKPLKGITSEGMVLCALKADTLCLVRPPEGAKPGDRIMFADAFNADAPQEMKQLSGNVMSGLIGFLHTDHEGVLQWRDIPAQHVNGVIRVPDVTNAVVS</sequence>
<evidence type="ECO:0000313" key="6">
    <source>
        <dbReference type="EMBL" id="ESL06844.1"/>
    </source>
</evidence>
<dbReference type="InterPro" id="IPR012340">
    <property type="entry name" value="NA-bd_OB-fold"/>
</dbReference>
<dbReference type="GO" id="GO:0000049">
    <property type="term" value="F:tRNA binding"/>
    <property type="evidence" value="ECO:0007669"/>
    <property type="project" value="UniProtKB-UniRule"/>
</dbReference>
<organism evidence="6 7">
    <name type="scientific">Trypanosoma rangeli SC58</name>
    <dbReference type="NCBI Taxonomy" id="429131"/>
    <lineage>
        <taxon>Eukaryota</taxon>
        <taxon>Discoba</taxon>
        <taxon>Euglenozoa</taxon>
        <taxon>Kinetoplastea</taxon>
        <taxon>Metakinetoplastina</taxon>
        <taxon>Trypanosomatida</taxon>
        <taxon>Trypanosomatidae</taxon>
        <taxon>Trypanosoma</taxon>
        <taxon>Herpetosoma</taxon>
    </lineage>
</organism>
<keyword evidence="7" id="KW-1185">Reference proteome</keyword>
<evidence type="ECO:0000313" key="7">
    <source>
        <dbReference type="Proteomes" id="UP000031737"/>
    </source>
</evidence>
<evidence type="ECO:0000256" key="3">
    <source>
        <dbReference type="PROSITE-ProRule" id="PRU00209"/>
    </source>
</evidence>